<dbReference type="Pfam" id="PF14827">
    <property type="entry name" value="dCache_3"/>
    <property type="match status" value="1"/>
</dbReference>
<dbReference type="CDD" id="cd01949">
    <property type="entry name" value="GGDEF"/>
    <property type="match status" value="1"/>
</dbReference>
<dbReference type="InterPro" id="IPR000014">
    <property type="entry name" value="PAS"/>
</dbReference>
<dbReference type="NCBIfam" id="TIGR00229">
    <property type="entry name" value="sensory_box"/>
    <property type="match status" value="1"/>
</dbReference>
<dbReference type="Gene3D" id="3.30.450.20">
    <property type="entry name" value="PAS domain"/>
    <property type="match status" value="1"/>
</dbReference>
<dbReference type="RefSeq" id="WP_129087934.1">
    <property type="nucleotide sequence ID" value="NZ_CP053836.1"/>
</dbReference>
<evidence type="ECO:0000313" key="6">
    <source>
        <dbReference type="EMBL" id="RXK03437.1"/>
    </source>
</evidence>
<dbReference type="SUPFAM" id="SSF55785">
    <property type="entry name" value="PYP-like sensor domain (PAS domain)"/>
    <property type="match status" value="1"/>
</dbReference>
<dbReference type="InterPro" id="IPR035965">
    <property type="entry name" value="PAS-like_dom_sf"/>
</dbReference>
<dbReference type="AlphaFoldDB" id="A0A4Q1AHS4"/>
<dbReference type="PROSITE" id="PS50887">
    <property type="entry name" value="GGDEF"/>
    <property type="match status" value="1"/>
</dbReference>
<evidence type="ECO:0000256" key="2">
    <source>
        <dbReference type="ARBA" id="ARBA00034247"/>
    </source>
</evidence>
<organism evidence="6 7">
    <name type="scientific">Halarcobacter ebronensis</name>
    <dbReference type="NCBI Taxonomy" id="1462615"/>
    <lineage>
        <taxon>Bacteria</taxon>
        <taxon>Pseudomonadati</taxon>
        <taxon>Campylobacterota</taxon>
        <taxon>Epsilonproteobacteria</taxon>
        <taxon>Campylobacterales</taxon>
        <taxon>Arcobacteraceae</taxon>
        <taxon>Halarcobacter</taxon>
    </lineage>
</organism>
<dbReference type="SUPFAM" id="SSF55073">
    <property type="entry name" value="Nucleotide cyclase"/>
    <property type="match status" value="1"/>
</dbReference>
<dbReference type="FunFam" id="3.30.70.270:FF:000001">
    <property type="entry name" value="Diguanylate cyclase domain protein"/>
    <property type="match status" value="1"/>
</dbReference>
<comment type="catalytic activity">
    <reaction evidence="2">
        <text>2 GTP = 3',3'-c-di-GMP + 2 diphosphate</text>
        <dbReference type="Rhea" id="RHEA:24898"/>
        <dbReference type="ChEBI" id="CHEBI:33019"/>
        <dbReference type="ChEBI" id="CHEBI:37565"/>
        <dbReference type="ChEBI" id="CHEBI:58805"/>
        <dbReference type="EC" id="2.7.7.65"/>
    </reaction>
</comment>
<dbReference type="NCBIfam" id="TIGR00254">
    <property type="entry name" value="GGDEF"/>
    <property type="match status" value="1"/>
</dbReference>
<dbReference type="SMART" id="SM00267">
    <property type="entry name" value="GGDEF"/>
    <property type="match status" value="1"/>
</dbReference>
<dbReference type="Proteomes" id="UP000289758">
    <property type="component" value="Unassembled WGS sequence"/>
</dbReference>
<keyword evidence="3" id="KW-1133">Transmembrane helix</keyword>
<feature type="domain" description="PAS" evidence="4">
    <location>
        <begin position="340"/>
        <end position="383"/>
    </location>
</feature>
<comment type="caution">
    <text evidence="6">The sequence shown here is derived from an EMBL/GenBank/DDBJ whole genome shotgun (WGS) entry which is preliminary data.</text>
</comment>
<protein>
    <recommendedName>
        <fullName evidence="1">diguanylate cyclase</fullName>
        <ecNumber evidence="1">2.7.7.65</ecNumber>
    </recommendedName>
</protein>
<evidence type="ECO:0000259" key="5">
    <source>
        <dbReference type="PROSITE" id="PS50887"/>
    </source>
</evidence>
<gene>
    <name evidence="6" type="ORF">CRV07_12210</name>
</gene>
<feature type="domain" description="GGDEF" evidence="5">
    <location>
        <begin position="612"/>
        <end position="740"/>
    </location>
</feature>
<accession>A0A4Q1AHS4</accession>
<proteinExistence type="predicted"/>
<dbReference type="CDD" id="cd00130">
    <property type="entry name" value="PAS"/>
    <property type="match status" value="1"/>
</dbReference>
<feature type="transmembrane region" description="Helical" evidence="3">
    <location>
        <begin position="6"/>
        <end position="25"/>
    </location>
</feature>
<dbReference type="PANTHER" id="PTHR45138">
    <property type="entry name" value="REGULATORY COMPONENTS OF SENSORY TRANSDUCTION SYSTEM"/>
    <property type="match status" value="1"/>
</dbReference>
<name>A0A4Q1AHS4_9BACT</name>
<dbReference type="Gene3D" id="3.30.70.270">
    <property type="match status" value="1"/>
</dbReference>
<evidence type="ECO:0000256" key="1">
    <source>
        <dbReference type="ARBA" id="ARBA00012528"/>
    </source>
</evidence>
<sequence>MGKKEIVNRVFLFVLFIVCEAGLILQIDKYYDDKKEELLKQNISNIEAQFRIVNKNLTELADSSFRGFIDREEILEVFAKRDREALFNLLKTDYLYLSSLGFKQIDFHLPNNISFLRMHRPEKFGDDLSSFRYTVEYTNRLQKGINGFEIGRVLPGIRNLFPLFFKGEYIGSVELSFGLDKFENEIEKVYGIYTHSLIKKSDFDKMVFLEEKQNYKLSAENSDYVELKEDEGRDFFNKITFNKEFYERVAKGLKSQKFFNLELPNEHYIVSFLPIVSPKGESIIYFVFYEKSQDLKLFEEHRHDRTVLFSLILIVVFFLLYQLMKIQELTLRSKKDIEKEKSRYKDLMNLASDGIHILDKNGNIYESNQAFANMLGYTYEEVLKLNIKDFDTNNYNPKEVEIKIDKAEVFNVKHKRKDGTTFDAQINAKWIQLEGEEYLYSSSRDITQERNAYKKLQKFIDLQDNIVVVSDSIEINYANKKFFIFLGFKSLEDFKKKFNCICDLFVQNDRFFHLGKIENGENWIEHLEKIPHSKRIVGMLMYDYTIHAFAVTVNKFEDGYYILTFTDITQTMLKHIELEDKTIHDKLTNALNREYFEQNYKLLIKNFTQNSSKLGLAFIDIDHFKSVNDTFGHDVGDIVLMDFVKTVQKYSRENDILIRWGGEEFVFIFKTDSLNGLIKALEHIRVVVELEEFKVVKHITCSIGATLYIEDESIEQTIKRADEAVYKAKKAGRNRLEIVN</sequence>
<dbReference type="GO" id="GO:0052621">
    <property type="term" value="F:diguanylate cyclase activity"/>
    <property type="evidence" value="ECO:0007669"/>
    <property type="project" value="UniProtKB-EC"/>
</dbReference>
<evidence type="ECO:0000313" key="7">
    <source>
        <dbReference type="Proteomes" id="UP000289758"/>
    </source>
</evidence>
<dbReference type="InterPro" id="IPR029787">
    <property type="entry name" value="Nucleotide_cyclase"/>
</dbReference>
<reference evidence="6 7" key="1">
    <citation type="submission" date="2017-10" db="EMBL/GenBank/DDBJ databases">
        <title>Genomics of the genus Arcobacter.</title>
        <authorList>
            <person name="Perez-Cataluna A."/>
            <person name="Figueras M.J."/>
        </authorList>
    </citation>
    <scope>NUCLEOTIDE SEQUENCE [LARGE SCALE GENOMIC DNA]</scope>
    <source>
        <strain evidence="6 7">CECT 8441</strain>
    </source>
</reference>
<keyword evidence="3" id="KW-0812">Transmembrane</keyword>
<dbReference type="InterPro" id="IPR000160">
    <property type="entry name" value="GGDEF_dom"/>
</dbReference>
<dbReference type="InterPro" id="IPR029150">
    <property type="entry name" value="dCache_3"/>
</dbReference>
<dbReference type="EMBL" id="PDKK01000012">
    <property type="protein sequence ID" value="RXK03437.1"/>
    <property type="molecule type" value="Genomic_DNA"/>
</dbReference>
<dbReference type="EC" id="2.7.7.65" evidence="1"/>
<feature type="transmembrane region" description="Helical" evidence="3">
    <location>
        <begin position="306"/>
        <end position="324"/>
    </location>
</feature>
<dbReference type="InterPro" id="IPR050469">
    <property type="entry name" value="Diguanylate_Cyclase"/>
</dbReference>
<dbReference type="Pfam" id="PF13426">
    <property type="entry name" value="PAS_9"/>
    <property type="match status" value="1"/>
</dbReference>
<evidence type="ECO:0000259" key="4">
    <source>
        <dbReference type="PROSITE" id="PS50112"/>
    </source>
</evidence>
<dbReference type="PANTHER" id="PTHR45138:SF9">
    <property type="entry name" value="DIGUANYLATE CYCLASE DGCM-RELATED"/>
    <property type="match status" value="1"/>
</dbReference>
<dbReference type="Pfam" id="PF00990">
    <property type="entry name" value="GGDEF"/>
    <property type="match status" value="1"/>
</dbReference>
<dbReference type="InterPro" id="IPR043128">
    <property type="entry name" value="Rev_trsase/Diguanyl_cyclase"/>
</dbReference>
<dbReference type="OrthoDB" id="5347817at2"/>
<dbReference type="PROSITE" id="PS50112">
    <property type="entry name" value="PAS"/>
    <property type="match status" value="1"/>
</dbReference>
<evidence type="ECO:0000256" key="3">
    <source>
        <dbReference type="SAM" id="Phobius"/>
    </source>
</evidence>
<keyword evidence="7" id="KW-1185">Reference proteome</keyword>
<dbReference type="SMART" id="SM00091">
    <property type="entry name" value="PAS"/>
    <property type="match status" value="2"/>
</dbReference>
<keyword evidence="3" id="KW-0472">Membrane</keyword>